<evidence type="ECO:0000256" key="5">
    <source>
        <dbReference type="ARBA" id="ARBA00022801"/>
    </source>
</evidence>
<dbReference type="InterPro" id="IPR029058">
    <property type="entry name" value="AB_hydrolase_fold"/>
</dbReference>
<dbReference type="InterPro" id="IPR003140">
    <property type="entry name" value="PLipase/COase/thioEstase"/>
</dbReference>
<comment type="caution">
    <text evidence="12">The sequence shown here is derived from an EMBL/GenBank/DDBJ whole genome shotgun (WGS) entry which is preliminary data.</text>
</comment>
<keyword evidence="5" id="KW-0378">Hydrolase</keyword>
<evidence type="ECO:0000256" key="2">
    <source>
        <dbReference type="ARBA" id="ARBA00006499"/>
    </source>
</evidence>
<dbReference type="GO" id="GO:0008474">
    <property type="term" value="F:palmitoyl-(protein) hydrolase activity"/>
    <property type="evidence" value="ECO:0007669"/>
    <property type="project" value="UniProtKB-EC"/>
</dbReference>
<dbReference type="GO" id="GO:0052689">
    <property type="term" value="F:carboxylic ester hydrolase activity"/>
    <property type="evidence" value="ECO:0007669"/>
    <property type="project" value="TreeGrafter"/>
</dbReference>
<accession>A0A814MML2</accession>
<evidence type="ECO:0000256" key="9">
    <source>
        <dbReference type="ARBA" id="ARBA00047337"/>
    </source>
</evidence>
<keyword evidence="4" id="KW-0963">Cytoplasm</keyword>
<comment type="similarity">
    <text evidence="2">Belongs to the AB hydrolase superfamily. AB hydrolase 2 family.</text>
</comment>
<feature type="domain" description="Phospholipase/carboxylesterase/thioesterase" evidence="11">
    <location>
        <begin position="35"/>
        <end position="254"/>
    </location>
</feature>
<evidence type="ECO:0000259" key="11">
    <source>
        <dbReference type="Pfam" id="PF02230"/>
    </source>
</evidence>
<name>A0A814MML2_9BILA</name>
<protein>
    <recommendedName>
        <fullName evidence="3">palmitoyl-protein hydrolase</fullName>
        <ecNumber evidence="3">3.1.2.22</ecNumber>
    </recommendedName>
    <alternativeName>
        <fullName evidence="8">Palmitoyl-protein hydrolase</fullName>
    </alternativeName>
</protein>
<keyword evidence="7" id="KW-0443">Lipid metabolism</keyword>
<dbReference type="Proteomes" id="UP000663855">
    <property type="component" value="Unassembled WGS sequence"/>
</dbReference>
<proteinExistence type="inferred from homology"/>
<dbReference type="Pfam" id="PF02230">
    <property type="entry name" value="Abhydrolase_2"/>
    <property type="match status" value="1"/>
</dbReference>
<keyword evidence="6" id="KW-0276">Fatty acid metabolism</keyword>
<dbReference type="AlphaFoldDB" id="A0A814MML2"/>
<dbReference type="InterPro" id="IPR050565">
    <property type="entry name" value="LYPA1-2/EST-like"/>
</dbReference>
<evidence type="ECO:0000256" key="7">
    <source>
        <dbReference type="ARBA" id="ARBA00023098"/>
    </source>
</evidence>
<evidence type="ECO:0000256" key="8">
    <source>
        <dbReference type="ARBA" id="ARBA00031195"/>
    </source>
</evidence>
<dbReference type="GO" id="GO:0005737">
    <property type="term" value="C:cytoplasm"/>
    <property type="evidence" value="ECO:0007669"/>
    <property type="project" value="UniProtKB-SubCell"/>
</dbReference>
<dbReference type="Gene3D" id="3.40.50.1820">
    <property type="entry name" value="alpha/beta hydrolase"/>
    <property type="match status" value="1"/>
</dbReference>
<reference evidence="12" key="1">
    <citation type="submission" date="2021-02" db="EMBL/GenBank/DDBJ databases">
        <authorList>
            <person name="Nowell W R."/>
        </authorList>
    </citation>
    <scope>NUCLEOTIDE SEQUENCE</scope>
</reference>
<comment type="subcellular location">
    <subcellularLocation>
        <location evidence="1">Cytoplasm</location>
    </subcellularLocation>
</comment>
<comment type="catalytic activity">
    <reaction evidence="10">
        <text>1-hexadecanoyl-sn-glycero-3-phosphocholine + H2O = sn-glycerol 3-phosphocholine + hexadecanoate + H(+)</text>
        <dbReference type="Rhea" id="RHEA:40435"/>
        <dbReference type="ChEBI" id="CHEBI:7896"/>
        <dbReference type="ChEBI" id="CHEBI:15377"/>
        <dbReference type="ChEBI" id="CHEBI:15378"/>
        <dbReference type="ChEBI" id="CHEBI:16870"/>
        <dbReference type="ChEBI" id="CHEBI:72998"/>
    </reaction>
    <physiologicalReaction direction="left-to-right" evidence="10">
        <dbReference type="Rhea" id="RHEA:40436"/>
    </physiologicalReaction>
</comment>
<dbReference type="SUPFAM" id="SSF53474">
    <property type="entry name" value="alpha/beta-Hydrolases"/>
    <property type="match status" value="1"/>
</dbReference>
<organism evidence="12 13">
    <name type="scientific">Rotaria magnacalcarata</name>
    <dbReference type="NCBI Taxonomy" id="392030"/>
    <lineage>
        <taxon>Eukaryota</taxon>
        <taxon>Metazoa</taxon>
        <taxon>Spiralia</taxon>
        <taxon>Gnathifera</taxon>
        <taxon>Rotifera</taxon>
        <taxon>Eurotatoria</taxon>
        <taxon>Bdelloidea</taxon>
        <taxon>Philodinida</taxon>
        <taxon>Philodinidae</taxon>
        <taxon>Rotaria</taxon>
    </lineage>
</organism>
<dbReference type="EMBL" id="CAJNOV010001831">
    <property type="protein sequence ID" value="CAF1080112.1"/>
    <property type="molecule type" value="Genomic_DNA"/>
</dbReference>
<evidence type="ECO:0000256" key="3">
    <source>
        <dbReference type="ARBA" id="ARBA00012423"/>
    </source>
</evidence>
<evidence type="ECO:0000256" key="1">
    <source>
        <dbReference type="ARBA" id="ARBA00004496"/>
    </source>
</evidence>
<dbReference type="EC" id="3.1.2.22" evidence="3"/>
<dbReference type="FunFam" id="3.40.50.1820:FF:000010">
    <property type="entry name" value="Acyl-protein thioesterase 2"/>
    <property type="match status" value="1"/>
</dbReference>
<evidence type="ECO:0000313" key="12">
    <source>
        <dbReference type="EMBL" id="CAF1080112.1"/>
    </source>
</evidence>
<dbReference type="GO" id="GO:0006631">
    <property type="term" value="P:fatty acid metabolic process"/>
    <property type="evidence" value="ECO:0007669"/>
    <property type="project" value="UniProtKB-KW"/>
</dbReference>
<dbReference type="PANTHER" id="PTHR10655">
    <property type="entry name" value="LYSOPHOSPHOLIPASE-RELATED"/>
    <property type="match status" value="1"/>
</dbReference>
<comment type="catalytic activity">
    <reaction evidence="9">
        <text>S-hexadecanoyl-L-cysteinyl-[protein] + H2O = L-cysteinyl-[protein] + hexadecanoate + H(+)</text>
        <dbReference type="Rhea" id="RHEA:19233"/>
        <dbReference type="Rhea" id="RHEA-COMP:10131"/>
        <dbReference type="Rhea" id="RHEA-COMP:11032"/>
        <dbReference type="ChEBI" id="CHEBI:7896"/>
        <dbReference type="ChEBI" id="CHEBI:15377"/>
        <dbReference type="ChEBI" id="CHEBI:15378"/>
        <dbReference type="ChEBI" id="CHEBI:29950"/>
        <dbReference type="ChEBI" id="CHEBI:74151"/>
        <dbReference type="EC" id="3.1.2.22"/>
    </reaction>
</comment>
<evidence type="ECO:0000256" key="6">
    <source>
        <dbReference type="ARBA" id="ARBA00022832"/>
    </source>
</evidence>
<evidence type="ECO:0000256" key="4">
    <source>
        <dbReference type="ARBA" id="ARBA00022490"/>
    </source>
</evidence>
<dbReference type="PANTHER" id="PTHR10655:SF68">
    <property type="entry name" value="PALMITOYL-PROTEIN HYDROLASE"/>
    <property type="match status" value="1"/>
</dbReference>
<gene>
    <name evidence="12" type="ORF">CJN711_LOCUS6147</name>
</gene>
<sequence>MGNSCSTLWPLNICLKPPETSQSEEESSFSRRMTDSLVISSNEKHTATIIFLHGLGDVGASWHDVFDKYRIAKSVPYAKFIFPTAPIQKVTLNLGMSMTTWFDIHGLDPNVKEDQEGIEKSCMFLSNLIEEEIKNGILSERIMVGGFSMGGAVALYTALTSPHTLGGVIALSTWLPLASTFPQALVSGDNKVDLPIIQCHGAQDPLVQLRWARMTERIIKAMDFKHYTFNEYSDMGHSSCGREIKDVSSFIVQHLPNID</sequence>
<evidence type="ECO:0000256" key="10">
    <source>
        <dbReference type="ARBA" id="ARBA00048656"/>
    </source>
</evidence>
<evidence type="ECO:0000313" key="13">
    <source>
        <dbReference type="Proteomes" id="UP000663855"/>
    </source>
</evidence>